<organism evidence="3 4">
    <name type="scientific">Magnetococcus marinus (strain ATCC BAA-1437 / JCM 17883 / MC-1)</name>
    <dbReference type="NCBI Taxonomy" id="156889"/>
    <lineage>
        <taxon>Bacteria</taxon>
        <taxon>Pseudomonadati</taxon>
        <taxon>Pseudomonadota</taxon>
        <taxon>Magnetococcia</taxon>
        <taxon>Magnetococcales</taxon>
        <taxon>Magnetococcaceae</taxon>
        <taxon>Magnetococcus</taxon>
    </lineage>
</organism>
<feature type="domain" description="PIN" evidence="1">
    <location>
        <begin position="7"/>
        <end position="112"/>
    </location>
</feature>
<reference evidence="3 4" key="2">
    <citation type="journal article" date="2012" name="Int. J. Syst. Evol. Microbiol.">
        <title>Magnetococcus marinus gen. nov., sp. nov., a marine, magnetotactic bacterium that represents a novel lineage (Magnetococcaceae fam. nov.; Magnetococcales ord. nov.) at the base of the Alphaproteobacteria.</title>
        <authorList>
            <person name="Bazylinski D.A."/>
            <person name="Williams T.J."/>
            <person name="Lefevre C.T."/>
            <person name="Berg R.J."/>
            <person name="Zhang C.L."/>
            <person name="Bowser S.S."/>
            <person name="Dean A.J."/>
            <person name="Beveridge T.J."/>
        </authorList>
    </citation>
    <scope>NUCLEOTIDE SEQUENCE [LARGE SCALE GENOMIC DNA]</scope>
    <source>
        <strain evidence="4">ATCC BAA-1437 / JCM 17883 / MC-1</strain>
    </source>
</reference>
<dbReference type="RefSeq" id="WP_011712375.1">
    <property type="nucleotide sequence ID" value="NC_008576.1"/>
</dbReference>
<evidence type="ECO:0000313" key="4">
    <source>
        <dbReference type="Proteomes" id="UP000002586"/>
    </source>
</evidence>
<reference evidence="4" key="1">
    <citation type="journal article" date="2009" name="Appl. Environ. Microbiol.">
        <title>Complete genome sequence of the chemolithoautotrophic marine magnetotactic coccus strain MC-1.</title>
        <authorList>
            <person name="Schubbe S."/>
            <person name="Williams T.J."/>
            <person name="Xie G."/>
            <person name="Kiss H.E."/>
            <person name="Brettin T.S."/>
            <person name="Martinez D."/>
            <person name="Ross C.A."/>
            <person name="Schuler D."/>
            <person name="Cox B.L."/>
            <person name="Nealson K.H."/>
            <person name="Bazylinski D.A."/>
        </authorList>
    </citation>
    <scope>NUCLEOTIDE SEQUENCE [LARGE SCALE GENOMIC DNA]</scope>
    <source>
        <strain evidence="4">ATCC BAA-1437 / JCM 17883 / MC-1</strain>
    </source>
</reference>
<dbReference type="Pfam" id="PF26343">
    <property type="entry name" value="VapC50_C"/>
    <property type="match status" value="1"/>
</dbReference>
<dbReference type="eggNOG" id="COG1569">
    <property type="taxonomic scope" value="Bacteria"/>
</dbReference>
<dbReference type="OrthoDB" id="211933at2"/>
<protein>
    <submittedName>
        <fullName evidence="3">Uncharacterized protein</fullName>
    </submittedName>
</protein>
<accession>A0L5H2</accession>
<dbReference type="HOGENOM" id="CLU_096418_0_1_5"/>
<feature type="domain" description="VapC50 C-terminal" evidence="2">
    <location>
        <begin position="130"/>
        <end position="182"/>
    </location>
</feature>
<dbReference type="KEGG" id="mgm:Mmc1_0694"/>
<sequence length="189" mass="21280">MATFTAIYDACVLYPAPLRDLLVGLATTGLFRARWTDEIHEEWINNLLINKPHLTREALNRTKELMDAAVADCLVTGYEKLIPSLTLPDADDRHVLAAAIRSCAEVIVTFNLKDFPSDALNNFGVFAEHPDDFISNLLDLNQKAVIRTVKNQRARLKNPPITSQNFIDTLRRQQLTKTAAFLDDAIDFI</sequence>
<proteinExistence type="predicted"/>
<dbReference type="AlphaFoldDB" id="A0L5H2"/>
<evidence type="ECO:0000259" key="1">
    <source>
        <dbReference type="Pfam" id="PF13470"/>
    </source>
</evidence>
<dbReference type="InterPro" id="IPR058652">
    <property type="entry name" value="VapC50_C"/>
</dbReference>
<keyword evidence="4" id="KW-1185">Reference proteome</keyword>
<evidence type="ECO:0000259" key="2">
    <source>
        <dbReference type="Pfam" id="PF26343"/>
    </source>
</evidence>
<gene>
    <name evidence="3" type="ordered locus">Mmc1_0694</name>
</gene>
<dbReference type="EMBL" id="CP000471">
    <property type="protein sequence ID" value="ABK43215.1"/>
    <property type="molecule type" value="Genomic_DNA"/>
</dbReference>
<dbReference type="Proteomes" id="UP000002586">
    <property type="component" value="Chromosome"/>
</dbReference>
<evidence type="ECO:0000313" key="3">
    <source>
        <dbReference type="EMBL" id="ABK43215.1"/>
    </source>
</evidence>
<dbReference type="InterPro" id="IPR002716">
    <property type="entry name" value="PIN_dom"/>
</dbReference>
<dbReference type="STRING" id="156889.Mmc1_0694"/>
<dbReference type="Pfam" id="PF13470">
    <property type="entry name" value="PIN_3"/>
    <property type="match status" value="1"/>
</dbReference>
<name>A0L5H2_MAGMM</name>